<dbReference type="Gene3D" id="2.40.420.20">
    <property type="match status" value="1"/>
</dbReference>
<protein>
    <submittedName>
        <fullName evidence="9">Efflux RND transporter periplasmic adaptor subunit</fullName>
    </submittedName>
</protein>
<dbReference type="AlphaFoldDB" id="A0A932A934"/>
<comment type="caution">
    <text evidence="9">The sequence shown here is derived from an EMBL/GenBank/DDBJ whole genome shotgun (WGS) entry which is preliminary data.</text>
</comment>
<feature type="domain" description="Multidrug resistance protein MdtA-like alpha-helical hairpin" evidence="5">
    <location>
        <begin position="98"/>
        <end position="158"/>
    </location>
</feature>
<feature type="domain" description="CusB-like beta-barrel" evidence="7">
    <location>
        <begin position="196"/>
        <end position="270"/>
    </location>
</feature>
<evidence type="ECO:0000256" key="2">
    <source>
        <dbReference type="ARBA" id="ARBA00009477"/>
    </source>
</evidence>
<dbReference type="InterPro" id="IPR058625">
    <property type="entry name" value="MdtA-like_BSH"/>
</dbReference>
<dbReference type="Pfam" id="PF25954">
    <property type="entry name" value="Beta-barrel_RND_2"/>
    <property type="match status" value="1"/>
</dbReference>
<dbReference type="FunFam" id="2.40.30.170:FF:000010">
    <property type="entry name" value="Efflux RND transporter periplasmic adaptor subunit"/>
    <property type="match status" value="1"/>
</dbReference>
<feature type="region of interest" description="Disordered" evidence="4">
    <location>
        <begin position="349"/>
        <end position="371"/>
    </location>
</feature>
<evidence type="ECO:0000256" key="1">
    <source>
        <dbReference type="ARBA" id="ARBA00004196"/>
    </source>
</evidence>
<name>A0A932A934_9BACT</name>
<gene>
    <name evidence="9" type="ORF">HYX28_03825</name>
</gene>
<evidence type="ECO:0000313" key="10">
    <source>
        <dbReference type="Proteomes" id="UP000779809"/>
    </source>
</evidence>
<organism evidence="9 10">
    <name type="scientific">Candidatus Korobacter versatilis</name>
    <dbReference type="NCBI Taxonomy" id="658062"/>
    <lineage>
        <taxon>Bacteria</taxon>
        <taxon>Pseudomonadati</taxon>
        <taxon>Acidobacteriota</taxon>
        <taxon>Terriglobia</taxon>
        <taxon>Terriglobales</taxon>
        <taxon>Candidatus Korobacteraceae</taxon>
        <taxon>Candidatus Korobacter</taxon>
    </lineage>
</organism>
<evidence type="ECO:0000259" key="6">
    <source>
        <dbReference type="Pfam" id="PF25917"/>
    </source>
</evidence>
<dbReference type="EMBL" id="JACPNR010000004">
    <property type="protein sequence ID" value="MBI2677889.1"/>
    <property type="molecule type" value="Genomic_DNA"/>
</dbReference>
<reference evidence="9" key="1">
    <citation type="submission" date="2020-07" db="EMBL/GenBank/DDBJ databases">
        <title>Huge and variable diversity of episymbiotic CPR bacteria and DPANN archaea in groundwater ecosystems.</title>
        <authorList>
            <person name="He C.Y."/>
            <person name="Keren R."/>
            <person name="Whittaker M."/>
            <person name="Farag I.F."/>
            <person name="Doudna J."/>
            <person name="Cate J.H.D."/>
            <person name="Banfield J.F."/>
        </authorList>
    </citation>
    <scope>NUCLEOTIDE SEQUENCE</scope>
    <source>
        <strain evidence="9">NC_groundwater_580_Pr5_B-0.1um_64_19</strain>
    </source>
</reference>
<comment type="subcellular location">
    <subcellularLocation>
        <location evidence="1">Cell envelope</location>
    </subcellularLocation>
</comment>
<dbReference type="Pfam" id="PF25876">
    <property type="entry name" value="HH_MFP_RND"/>
    <property type="match status" value="1"/>
</dbReference>
<dbReference type="Gene3D" id="2.40.30.170">
    <property type="match status" value="1"/>
</dbReference>
<dbReference type="InterPro" id="IPR006143">
    <property type="entry name" value="RND_pump_MFP"/>
</dbReference>
<comment type="similarity">
    <text evidence="2">Belongs to the membrane fusion protein (MFP) (TC 8.A.1) family.</text>
</comment>
<evidence type="ECO:0000256" key="4">
    <source>
        <dbReference type="SAM" id="MobiDB-lite"/>
    </source>
</evidence>
<dbReference type="Pfam" id="PF25917">
    <property type="entry name" value="BSH_RND"/>
    <property type="match status" value="1"/>
</dbReference>
<feature type="domain" description="Multidrug resistance protein MdtA-like C-terminal permuted SH3" evidence="8">
    <location>
        <begin position="311"/>
        <end position="343"/>
    </location>
</feature>
<dbReference type="Pfam" id="PF25967">
    <property type="entry name" value="RND-MFP_C"/>
    <property type="match status" value="1"/>
</dbReference>
<dbReference type="GO" id="GO:1990281">
    <property type="term" value="C:efflux pump complex"/>
    <property type="evidence" value="ECO:0007669"/>
    <property type="project" value="TreeGrafter"/>
</dbReference>
<proteinExistence type="inferred from homology"/>
<dbReference type="SUPFAM" id="SSF111369">
    <property type="entry name" value="HlyD-like secretion proteins"/>
    <property type="match status" value="1"/>
</dbReference>
<dbReference type="InterPro" id="IPR058624">
    <property type="entry name" value="MdtA-like_HH"/>
</dbReference>
<evidence type="ECO:0000313" key="9">
    <source>
        <dbReference type="EMBL" id="MBI2677889.1"/>
    </source>
</evidence>
<feature type="domain" description="Multidrug resistance protein MdtA-like barrel-sandwich hybrid" evidence="6">
    <location>
        <begin position="65"/>
        <end position="185"/>
    </location>
</feature>
<feature type="compositionally biased region" description="Polar residues" evidence="4">
    <location>
        <begin position="350"/>
        <end position="365"/>
    </location>
</feature>
<evidence type="ECO:0000256" key="3">
    <source>
        <dbReference type="ARBA" id="ARBA00022448"/>
    </source>
</evidence>
<dbReference type="NCBIfam" id="TIGR01730">
    <property type="entry name" value="RND_mfp"/>
    <property type="match status" value="1"/>
</dbReference>
<dbReference type="Gene3D" id="1.10.287.470">
    <property type="entry name" value="Helix hairpin bin"/>
    <property type="match status" value="1"/>
</dbReference>
<dbReference type="InterPro" id="IPR058627">
    <property type="entry name" value="MdtA-like_C"/>
</dbReference>
<accession>A0A932A934</accession>
<sequence>MLLVLAVTALLLGGLGFVKFRQVKSGMAAQASFQPPPEAVTTTVAREEAWPATISAIGSVVAIRGVTVSADLPGIVQKISFESGASVAAGVVLVQLDTQQEQAQLADANAQRELANANYARMGELVKQGVISRQEYDRATAEQRAGDAKVAEIRATIARKTIRAPFSGSLGIRQVNLGQYLSAGSPIVPLQALDPIYVNFSLPQQVVGRLKPGQTVHVSPDDGTHTDFAGRVTAIDSVVDPATRNVQVQATFPNRERRLHPGMFVQIALALGSSESVITLPASAISYAPYGDSVFVVADLKGPKGETYRGVRQQFVKLGAARGDQVAVTSGVKSGDEVVTSGAFKLRNGASVSPNNKVQPSNSATPKVEDR</sequence>
<evidence type="ECO:0000259" key="5">
    <source>
        <dbReference type="Pfam" id="PF25876"/>
    </source>
</evidence>
<dbReference type="Proteomes" id="UP000779809">
    <property type="component" value="Unassembled WGS sequence"/>
</dbReference>
<evidence type="ECO:0000259" key="7">
    <source>
        <dbReference type="Pfam" id="PF25954"/>
    </source>
</evidence>
<keyword evidence="3" id="KW-0813">Transport</keyword>
<dbReference type="Gene3D" id="2.40.50.100">
    <property type="match status" value="1"/>
</dbReference>
<dbReference type="PANTHER" id="PTHR30469:SF11">
    <property type="entry name" value="BLL4320 PROTEIN"/>
    <property type="match status" value="1"/>
</dbReference>
<dbReference type="PANTHER" id="PTHR30469">
    <property type="entry name" value="MULTIDRUG RESISTANCE PROTEIN MDTA"/>
    <property type="match status" value="1"/>
</dbReference>
<dbReference type="GO" id="GO:0015562">
    <property type="term" value="F:efflux transmembrane transporter activity"/>
    <property type="evidence" value="ECO:0007669"/>
    <property type="project" value="TreeGrafter"/>
</dbReference>
<evidence type="ECO:0000259" key="8">
    <source>
        <dbReference type="Pfam" id="PF25967"/>
    </source>
</evidence>
<dbReference type="InterPro" id="IPR058792">
    <property type="entry name" value="Beta-barrel_RND_2"/>
</dbReference>